<evidence type="ECO:0000313" key="4">
    <source>
        <dbReference type="Proteomes" id="UP000276029"/>
    </source>
</evidence>
<reference evidence="2 4" key="2">
    <citation type="submission" date="2018-10" db="EMBL/GenBank/DDBJ databases">
        <title>Genomic Encyclopedia of Type Strains, Phase IV (KMG-IV): sequencing the most valuable type-strain genomes for metagenomic binning, comparative biology and taxonomic classification.</title>
        <authorList>
            <person name="Goeker M."/>
        </authorList>
    </citation>
    <scope>NUCLEOTIDE SEQUENCE [LARGE SCALE GENOMIC DNA]</scope>
    <source>
        <strain evidence="2 4">DSM 19791</strain>
    </source>
</reference>
<evidence type="ECO:0000313" key="2">
    <source>
        <dbReference type="EMBL" id="RKS91971.1"/>
    </source>
</evidence>
<gene>
    <name evidence="2" type="ORF">DFR51_1545</name>
    <name evidence="1" type="ORF">SmB9_26150</name>
</gene>
<proteinExistence type="predicted"/>
<evidence type="ECO:0000313" key="3">
    <source>
        <dbReference type="Proteomes" id="UP000275727"/>
    </source>
</evidence>
<name>A0AAD1D6T1_SPHMI</name>
<dbReference type="AlphaFoldDB" id="A0AAD1D6T1"/>
<sequence length="232" mass="26171">MINRDTLDLFAVIVCDACTDEPREMFALGELAKRYDVGFAREQDFVDALKQDDRFVVRDGPEHHVQSHVVNITDSGRQWVEDEIGGDNIATHLEQNGISYSAAREEREGASRRFQDNSPASIEALETYTDRVSPAVESSRWTGIENRLQTRPDLVDIITSKIHEIDDIIEKTGLTNAEKDKAKRITASLILLVESPEPEWKAIVELLNSKNLTAMLNIYQIVQVICSIIFGK</sequence>
<organism evidence="1 3">
    <name type="scientific">Sphingosinicella microcystinivorans</name>
    <dbReference type="NCBI Taxonomy" id="335406"/>
    <lineage>
        <taxon>Bacteria</taxon>
        <taxon>Pseudomonadati</taxon>
        <taxon>Pseudomonadota</taxon>
        <taxon>Alphaproteobacteria</taxon>
        <taxon>Sphingomonadales</taxon>
        <taxon>Sphingosinicellaceae</taxon>
        <taxon>Sphingosinicella</taxon>
    </lineage>
</organism>
<accession>A0AAD1D6T1</accession>
<dbReference type="EMBL" id="RBWX01000007">
    <property type="protein sequence ID" value="RKS91971.1"/>
    <property type="molecule type" value="Genomic_DNA"/>
</dbReference>
<reference evidence="1 3" key="1">
    <citation type="submission" date="2018-06" db="EMBL/GenBank/DDBJ databases">
        <title>Complete Genome Sequence of the Microcystin-Degrading Bacterium Sphingosinicella microcystinivorans Strain B-9.</title>
        <authorList>
            <person name="Jin H."/>
            <person name="Nishizawa T."/>
            <person name="Guo Y."/>
            <person name="Nishizawa A."/>
            <person name="Park H."/>
            <person name="Kato H."/>
            <person name="Tsuji K."/>
            <person name="Harada K."/>
        </authorList>
    </citation>
    <scope>NUCLEOTIDE SEQUENCE [LARGE SCALE GENOMIC DNA]</scope>
    <source>
        <strain evidence="1 3">B9</strain>
    </source>
</reference>
<dbReference type="Proteomes" id="UP000275727">
    <property type="component" value="Chromosome"/>
</dbReference>
<dbReference type="KEGG" id="smic:SmB9_26150"/>
<dbReference type="EMBL" id="AP018711">
    <property type="protein sequence ID" value="BBE34957.1"/>
    <property type="molecule type" value="Genomic_DNA"/>
</dbReference>
<evidence type="ECO:0000313" key="1">
    <source>
        <dbReference type="EMBL" id="BBE34957.1"/>
    </source>
</evidence>
<dbReference type="Proteomes" id="UP000276029">
    <property type="component" value="Unassembled WGS sequence"/>
</dbReference>
<keyword evidence="4" id="KW-1185">Reference proteome</keyword>
<protein>
    <submittedName>
        <fullName evidence="1">Uncharacterized protein</fullName>
    </submittedName>
</protein>
<dbReference type="RefSeq" id="WP_160119212.1">
    <property type="nucleotide sequence ID" value="NZ_AP018711.1"/>
</dbReference>